<evidence type="ECO:0000256" key="1">
    <source>
        <dbReference type="SAM" id="Phobius"/>
    </source>
</evidence>
<sequence>MPRARAQGTLNSVLSWLELLLMVIILFLEGTKLKPKDLTTCLGLWPNTMTDEIKTLMMHNSTLDDIFELNYPVALPEPTTFPREDDRVQCSSGHFNGLSRAEKPAQTKTSMALQNMTVPLGSGGGVGVMGVSLMLISVCMSGQGVDEICIVVKKEFLLALARK</sequence>
<keyword evidence="3" id="KW-1185">Reference proteome</keyword>
<name>A0A8K1GKS1_9PASS</name>
<feature type="transmembrane region" description="Helical" evidence="1">
    <location>
        <begin position="12"/>
        <end position="28"/>
    </location>
</feature>
<dbReference type="EMBL" id="SWJQ01000139">
    <property type="protein sequence ID" value="TRZ20760.1"/>
    <property type="molecule type" value="Genomic_DNA"/>
</dbReference>
<evidence type="ECO:0000313" key="2">
    <source>
        <dbReference type="EMBL" id="TRZ20760.1"/>
    </source>
</evidence>
<comment type="caution">
    <text evidence="2">The sequence shown here is derived from an EMBL/GenBank/DDBJ whole genome shotgun (WGS) entry which is preliminary data.</text>
</comment>
<keyword evidence="1" id="KW-0472">Membrane</keyword>
<evidence type="ECO:0000313" key="3">
    <source>
        <dbReference type="Proteomes" id="UP000796761"/>
    </source>
</evidence>
<protein>
    <submittedName>
        <fullName evidence="2">Uncharacterized protein</fullName>
    </submittedName>
</protein>
<dbReference type="AlphaFoldDB" id="A0A8K1GKS1"/>
<accession>A0A8K1GKS1</accession>
<gene>
    <name evidence="2" type="ORF">HGM15179_006363</name>
</gene>
<keyword evidence="1" id="KW-1133">Transmembrane helix</keyword>
<organism evidence="2 3">
    <name type="scientific">Zosterops borbonicus</name>
    <dbReference type="NCBI Taxonomy" id="364589"/>
    <lineage>
        <taxon>Eukaryota</taxon>
        <taxon>Metazoa</taxon>
        <taxon>Chordata</taxon>
        <taxon>Craniata</taxon>
        <taxon>Vertebrata</taxon>
        <taxon>Euteleostomi</taxon>
        <taxon>Archelosauria</taxon>
        <taxon>Archosauria</taxon>
        <taxon>Dinosauria</taxon>
        <taxon>Saurischia</taxon>
        <taxon>Theropoda</taxon>
        <taxon>Coelurosauria</taxon>
        <taxon>Aves</taxon>
        <taxon>Neognathae</taxon>
        <taxon>Neoaves</taxon>
        <taxon>Telluraves</taxon>
        <taxon>Australaves</taxon>
        <taxon>Passeriformes</taxon>
        <taxon>Sylvioidea</taxon>
        <taxon>Zosteropidae</taxon>
        <taxon>Zosterops</taxon>
    </lineage>
</organism>
<dbReference type="Proteomes" id="UP000796761">
    <property type="component" value="Unassembled WGS sequence"/>
</dbReference>
<reference evidence="2" key="1">
    <citation type="submission" date="2019-04" db="EMBL/GenBank/DDBJ databases">
        <title>Genome assembly of Zosterops borbonicus 15179.</title>
        <authorList>
            <person name="Leroy T."/>
            <person name="Anselmetti Y."/>
            <person name="Tilak M.-K."/>
            <person name="Nabholz B."/>
        </authorList>
    </citation>
    <scope>NUCLEOTIDE SEQUENCE</scope>
    <source>
        <strain evidence="2">HGM_15179</strain>
        <tissue evidence="2">Muscle</tissue>
    </source>
</reference>
<proteinExistence type="predicted"/>
<keyword evidence="1" id="KW-0812">Transmembrane</keyword>